<dbReference type="Pfam" id="PF17676">
    <property type="entry name" value="Peptidase_S66C"/>
    <property type="match status" value="1"/>
</dbReference>
<dbReference type="GO" id="GO:0004180">
    <property type="term" value="F:carboxypeptidase activity"/>
    <property type="evidence" value="ECO:0007669"/>
    <property type="project" value="UniProtKB-KW"/>
</dbReference>
<protein>
    <submittedName>
        <fullName evidence="5">Muramoyltetrapeptide carboxypeptidase LdcA involved in peptidoglycan recycling</fullName>
    </submittedName>
</protein>
<dbReference type="SUPFAM" id="SSF141986">
    <property type="entry name" value="LD-carboxypeptidase A C-terminal domain-like"/>
    <property type="match status" value="1"/>
</dbReference>
<evidence type="ECO:0000256" key="2">
    <source>
        <dbReference type="ARBA" id="ARBA00022801"/>
    </source>
</evidence>
<keyword evidence="2" id="KW-0378">Hydrolase</keyword>
<proteinExistence type="inferred from homology"/>
<accession>A0ABU0PDQ4</accession>
<evidence type="ECO:0000313" key="5">
    <source>
        <dbReference type="EMBL" id="MDQ0644816.1"/>
    </source>
</evidence>
<dbReference type="Gene3D" id="3.40.50.10740">
    <property type="entry name" value="Class I glutamine amidotransferase-like"/>
    <property type="match status" value="1"/>
</dbReference>
<comment type="similarity">
    <text evidence="1">Belongs to the peptidase S66 family.</text>
</comment>
<dbReference type="InterPro" id="IPR029062">
    <property type="entry name" value="Class_I_gatase-like"/>
</dbReference>
<dbReference type="RefSeq" id="WP_307362984.1">
    <property type="nucleotide sequence ID" value="NZ_JAUSXK010000001.1"/>
</dbReference>
<sequence length="353" mass="37915">MLSKLDPGDRIAVLSPSFAAPAVAPALHEQALRRLTELTGLVPVEYPTTRELGASPEARAADVNAAFADPSIRAILATIGGDDQILVVPHLDAALAQADPKPFLGHSDNTNILNWLWQHGVPGFYGGSTAVHLGPGPAVDDIHLRSLRAALLDGGELELTEPGESEDVGRRWEDHRALTEYGDRAQTTPWTWGGPERRVEGRTWGGCLETIDGLAFADRLPTASDLDGAILMLETSEERPPAGWVARWLRGLGERGILQAAAGVIFARPPVSDFEFHPSESEAQALRDAQRDVVIETVARYNPDAVVCVGVPFGHTRPQWIVPYGGRIILDGVRRTVTADYSSTAAASPRSSS</sequence>
<dbReference type="CDD" id="cd07062">
    <property type="entry name" value="Peptidase_S66_mccF_like"/>
    <property type="match status" value="1"/>
</dbReference>
<dbReference type="Proteomes" id="UP001239085">
    <property type="component" value="Unassembled WGS sequence"/>
</dbReference>
<evidence type="ECO:0000259" key="4">
    <source>
        <dbReference type="Pfam" id="PF17676"/>
    </source>
</evidence>
<feature type="domain" description="LD-carboxypeptidase C-terminal" evidence="4">
    <location>
        <begin position="200"/>
        <end position="328"/>
    </location>
</feature>
<dbReference type="EMBL" id="JAUSXK010000001">
    <property type="protein sequence ID" value="MDQ0644816.1"/>
    <property type="molecule type" value="Genomic_DNA"/>
</dbReference>
<evidence type="ECO:0000313" key="6">
    <source>
        <dbReference type="Proteomes" id="UP001239085"/>
    </source>
</evidence>
<dbReference type="PANTHER" id="PTHR30237:SF4">
    <property type="entry name" value="LD-CARBOXYPEPTIDASE C-TERMINAL DOMAIN-CONTAINING PROTEIN"/>
    <property type="match status" value="1"/>
</dbReference>
<dbReference type="InterPro" id="IPR040449">
    <property type="entry name" value="Peptidase_S66_N"/>
</dbReference>
<dbReference type="InterPro" id="IPR003507">
    <property type="entry name" value="S66_fam"/>
</dbReference>
<dbReference type="SUPFAM" id="SSF52317">
    <property type="entry name" value="Class I glutamine amidotransferase-like"/>
    <property type="match status" value="1"/>
</dbReference>
<dbReference type="Gene3D" id="3.50.30.60">
    <property type="entry name" value="LD-carboxypeptidase A C-terminal domain-like"/>
    <property type="match status" value="1"/>
</dbReference>
<organism evidence="5 6">
    <name type="scientific">Microbacterium murale</name>
    <dbReference type="NCBI Taxonomy" id="1081040"/>
    <lineage>
        <taxon>Bacteria</taxon>
        <taxon>Bacillati</taxon>
        <taxon>Actinomycetota</taxon>
        <taxon>Actinomycetes</taxon>
        <taxon>Micrococcales</taxon>
        <taxon>Microbacteriaceae</taxon>
        <taxon>Microbacterium</taxon>
    </lineage>
</organism>
<keyword evidence="5" id="KW-0121">Carboxypeptidase</keyword>
<comment type="caution">
    <text evidence="5">The sequence shown here is derived from an EMBL/GenBank/DDBJ whole genome shotgun (WGS) entry which is preliminary data.</text>
</comment>
<keyword evidence="6" id="KW-1185">Reference proteome</keyword>
<dbReference type="InterPro" id="IPR040921">
    <property type="entry name" value="Peptidase_S66C"/>
</dbReference>
<dbReference type="InterPro" id="IPR027461">
    <property type="entry name" value="Carboxypeptidase_A_C_sf"/>
</dbReference>
<dbReference type="InterPro" id="IPR027478">
    <property type="entry name" value="LdcA_N"/>
</dbReference>
<reference evidence="5 6" key="1">
    <citation type="submission" date="2023-07" db="EMBL/GenBank/DDBJ databases">
        <title>Comparative genomics of wheat-associated soil bacteria to identify genetic determinants of phenazine resistance.</title>
        <authorList>
            <person name="Mouncey N."/>
        </authorList>
    </citation>
    <scope>NUCLEOTIDE SEQUENCE [LARGE SCALE GENOMIC DNA]</scope>
    <source>
        <strain evidence="5 6">W2I7</strain>
    </source>
</reference>
<keyword evidence="5" id="KW-0645">Protease</keyword>
<evidence type="ECO:0000259" key="3">
    <source>
        <dbReference type="Pfam" id="PF02016"/>
    </source>
</evidence>
<name>A0ABU0PDQ4_9MICO</name>
<dbReference type="PANTHER" id="PTHR30237">
    <property type="entry name" value="MURAMOYLTETRAPEPTIDE CARBOXYPEPTIDASE"/>
    <property type="match status" value="1"/>
</dbReference>
<feature type="domain" description="LD-carboxypeptidase N-terminal" evidence="3">
    <location>
        <begin position="11"/>
        <end position="126"/>
    </location>
</feature>
<evidence type="ECO:0000256" key="1">
    <source>
        <dbReference type="ARBA" id="ARBA00010233"/>
    </source>
</evidence>
<gene>
    <name evidence="5" type="ORF">QFZ46_002976</name>
</gene>
<dbReference type="Pfam" id="PF02016">
    <property type="entry name" value="Peptidase_S66"/>
    <property type="match status" value="1"/>
</dbReference>